<dbReference type="AlphaFoldDB" id="A0AA35SJV5"/>
<dbReference type="EMBL" id="CASHTH010002528">
    <property type="protein sequence ID" value="CAI8031303.1"/>
    <property type="molecule type" value="Genomic_DNA"/>
</dbReference>
<evidence type="ECO:0000256" key="7">
    <source>
        <dbReference type="ARBA" id="ARBA00029460"/>
    </source>
</evidence>
<sequence>MQPLEAYLQAQQQRLEAAFDHHLPAPGADPPALSEAMRYSVFAGGKRVRPVLLLAATEAVGGDCEAVLPAACAMEFVHTYSLIHDDLPAMDDDDYRRGQFTSHKVFGEAVAILAGDALLTYAFEVMAGPDLTSRFAPAVLLEATHCLARAAGWSGMVGGQVVDMASEGREVSLDVLEYIHRHKTAALIGAAVTIGGLLGGGSAAQLEALKRYGQAIGLAFQIADDVLDVEGDSAALGKQAGQDEKHGKATYPALLGVEASRQHAAALLNDALAALGDFDAGAERLRQLARFIVNRKAQALILAGKIAVDGQCLTQCGARVAAQAEVRLLGAPSPYVSRGGEKLAAGLEAFDCRGQNAVALDVGASTGGFTDCLLQAGARRVYAVDVGYGQLHWRLRNDPRVVVRERTNARYLTPHDFPERMNFLTVDASFISLRLLLPALVPLLTPQAEAILLIKPQFEVGKGEVGKGGVVRDARQHRQVLQAVLASAQACGLGLRAAILSPLSGPKGNREFLAHLTAGAPPMSQRGLEELCVQLTREPGG</sequence>
<evidence type="ECO:0000313" key="10">
    <source>
        <dbReference type="EMBL" id="CAI8031303.1"/>
    </source>
</evidence>
<dbReference type="PANTHER" id="PTHR43281:SF1">
    <property type="entry name" value="FARNESYL DIPHOSPHATE SYNTHASE"/>
    <property type="match status" value="1"/>
</dbReference>
<dbReference type="Gene3D" id="1.10.600.10">
    <property type="entry name" value="Farnesyl Diphosphate Synthase"/>
    <property type="match status" value="1"/>
</dbReference>
<accession>A0AA35SJV5</accession>
<comment type="caution">
    <text evidence="10">The sequence shown here is derived from an EMBL/GenBank/DDBJ whole genome shotgun (WGS) entry which is preliminary data.</text>
</comment>
<reference evidence="10" key="1">
    <citation type="submission" date="2023-03" db="EMBL/GenBank/DDBJ databases">
        <authorList>
            <person name="Steffen K."/>
            <person name="Cardenas P."/>
        </authorList>
    </citation>
    <scope>NUCLEOTIDE SEQUENCE</scope>
</reference>
<evidence type="ECO:0000313" key="11">
    <source>
        <dbReference type="Proteomes" id="UP001174909"/>
    </source>
</evidence>
<dbReference type="InterPro" id="IPR002877">
    <property type="entry name" value="RNA_MeTrfase_FtsJ_dom"/>
</dbReference>
<gene>
    <name evidence="10" type="ORF">GBAR_LOCUS17779</name>
</gene>
<dbReference type="GO" id="GO:0046872">
    <property type="term" value="F:metal ion binding"/>
    <property type="evidence" value="ECO:0007669"/>
    <property type="project" value="UniProtKB-KW"/>
</dbReference>
<dbReference type="NCBIfam" id="NF045485">
    <property type="entry name" value="FPPsyn"/>
    <property type="match status" value="1"/>
</dbReference>
<dbReference type="PANTHER" id="PTHR43281">
    <property type="entry name" value="FARNESYL DIPHOSPHATE SYNTHASE"/>
    <property type="match status" value="1"/>
</dbReference>
<dbReference type="InterPro" id="IPR033749">
    <property type="entry name" value="Polyprenyl_synt_CS"/>
</dbReference>
<evidence type="ECO:0000256" key="3">
    <source>
        <dbReference type="ARBA" id="ARBA00022679"/>
    </source>
</evidence>
<dbReference type="InterPro" id="IPR029063">
    <property type="entry name" value="SAM-dependent_MTases_sf"/>
</dbReference>
<keyword evidence="6" id="KW-0414">Isoprene biosynthesis</keyword>
<dbReference type="Pfam" id="PF00348">
    <property type="entry name" value="polyprenyl_synt"/>
    <property type="match status" value="1"/>
</dbReference>
<dbReference type="SUPFAM" id="SSF53335">
    <property type="entry name" value="S-adenosyl-L-methionine-dependent methyltransferases"/>
    <property type="match status" value="1"/>
</dbReference>
<evidence type="ECO:0000256" key="4">
    <source>
        <dbReference type="ARBA" id="ARBA00022723"/>
    </source>
</evidence>
<dbReference type="SFLD" id="SFLDS00005">
    <property type="entry name" value="Isoprenoid_Synthase_Type_I"/>
    <property type="match status" value="1"/>
</dbReference>
<dbReference type="InterPro" id="IPR008949">
    <property type="entry name" value="Isoprenoid_synthase_dom_sf"/>
</dbReference>
<dbReference type="GO" id="GO:0008299">
    <property type="term" value="P:isoprenoid biosynthetic process"/>
    <property type="evidence" value="ECO:0007669"/>
    <property type="project" value="UniProtKB-KW"/>
</dbReference>
<dbReference type="InterPro" id="IPR004538">
    <property type="entry name" value="Hemolysin_A/TlyA"/>
</dbReference>
<keyword evidence="11" id="KW-1185">Reference proteome</keyword>
<dbReference type="InterPro" id="IPR000092">
    <property type="entry name" value="Polyprenyl_synt"/>
</dbReference>
<comment type="similarity">
    <text evidence="7">Belongs to the TlyA family.</text>
</comment>
<evidence type="ECO:0000256" key="8">
    <source>
        <dbReference type="PROSITE-ProRule" id="PRU00182"/>
    </source>
</evidence>
<dbReference type="Gene3D" id="3.10.290.10">
    <property type="entry name" value="RNA-binding S4 domain"/>
    <property type="match status" value="1"/>
</dbReference>
<evidence type="ECO:0000256" key="2">
    <source>
        <dbReference type="ARBA" id="ARBA00006706"/>
    </source>
</evidence>
<protein>
    <submittedName>
        <fullName evidence="10">Geranylgeranyl pyrophosphate synthase, chloroplastic/chromoplastic</fullName>
    </submittedName>
</protein>
<keyword evidence="8" id="KW-0694">RNA-binding</keyword>
<dbReference type="Pfam" id="PF01728">
    <property type="entry name" value="FtsJ"/>
    <property type="match status" value="1"/>
</dbReference>
<dbReference type="PROSITE" id="PS50889">
    <property type="entry name" value="S4"/>
    <property type="match status" value="1"/>
</dbReference>
<evidence type="ECO:0000256" key="1">
    <source>
        <dbReference type="ARBA" id="ARBA00001946"/>
    </source>
</evidence>
<dbReference type="GO" id="GO:0004659">
    <property type="term" value="F:prenyltransferase activity"/>
    <property type="evidence" value="ECO:0007669"/>
    <property type="project" value="InterPro"/>
</dbReference>
<dbReference type="Gene3D" id="3.40.50.150">
    <property type="entry name" value="Vaccinia Virus protein VP39"/>
    <property type="match status" value="1"/>
</dbReference>
<dbReference type="PROSITE" id="PS00723">
    <property type="entry name" value="POLYPRENYL_SYNTHASE_1"/>
    <property type="match status" value="1"/>
</dbReference>
<name>A0AA35SJV5_GEOBA</name>
<dbReference type="GO" id="GO:0032259">
    <property type="term" value="P:methylation"/>
    <property type="evidence" value="ECO:0007669"/>
    <property type="project" value="InterPro"/>
</dbReference>
<dbReference type="Proteomes" id="UP001174909">
    <property type="component" value="Unassembled WGS sequence"/>
</dbReference>
<dbReference type="InterPro" id="IPR036986">
    <property type="entry name" value="S4_RNA-bd_sf"/>
</dbReference>
<dbReference type="PROSITE" id="PS00444">
    <property type="entry name" value="POLYPRENYL_SYNTHASE_2"/>
    <property type="match status" value="1"/>
</dbReference>
<comment type="similarity">
    <text evidence="2">Belongs to the FPP/GGPP synthase family.</text>
</comment>
<keyword evidence="4" id="KW-0479">Metal-binding</keyword>
<dbReference type="CDD" id="cd00685">
    <property type="entry name" value="Trans_IPPS_HT"/>
    <property type="match status" value="1"/>
</dbReference>
<dbReference type="GO" id="GO:0003723">
    <property type="term" value="F:RNA binding"/>
    <property type="evidence" value="ECO:0007669"/>
    <property type="project" value="UniProtKB-KW"/>
</dbReference>
<dbReference type="SUPFAM" id="SSF48576">
    <property type="entry name" value="Terpenoid synthases"/>
    <property type="match status" value="1"/>
</dbReference>
<keyword evidence="5" id="KW-0460">Magnesium</keyword>
<evidence type="ECO:0000256" key="6">
    <source>
        <dbReference type="ARBA" id="ARBA00023229"/>
    </source>
</evidence>
<dbReference type="GO" id="GO:0008168">
    <property type="term" value="F:methyltransferase activity"/>
    <property type="evidence" value="ECO:0007669"/>
    <property type="project" value="InterPro"/>
</dbReference>
<proteinExistence type="inferred from homology"/>
<comment type="cofactor">
    <cofactor evidence="1">
        <name>Mg(2+)</name>
        <dbReference type="ChEBI" id="CHEBI:18420"/>
    </cofactor>
</comment>
<organism evidence="10 11">
    <name type="scientific">Geodia barretti</name>
    <name type="common">Barrett's horny sponge</name>
    <dbReference type="NCBI Taxonomy" id="519541"/>
    <lineage>
        <taxon>Eukaryota</taxon>
        <taxon>Metazoa</taxon>
        <taxon>Porifera</taxon>
        <taxon>Demospongiae</taxon>
        <taxon>Heteroscleromorpha</taxon>
        <taxon>Tetractinellida</taxon>
        <taxon>Astrophorina</taxon>
        <taxon>Geodiidae</taxon>
        <taxon>Geodia</taxon>
    </lineage>
</organism>
<dbReference type="NCBIfam" id="TIGR00478">
    <property type="entry name" value="tly"/>
    <property type="match status" value="1"/>
</dbReference>
<dbReference type="InterPro" id="IPR053378">
    <property type="entry name" value="Prenyl_diphosphate_synthase"/>
</dbReference>
<feature type="domain" description="Ribosomal RNA methyltransferase FtsJ" evidence="9">
    <location>
        <begin position="335"/>
        <end position="516"/>
    </location>
</feature>
<dbReference type="GO" id="GO:0005737">
    <property type="term" value="C:cytoplasm"/>
    <property type="evidence" value="ECO:0007669"/>
    <property type="project" value="UniProtKB-ARBA"/>
</dbReference>
<evidence type="ECO:0000256" key="5">
    <source>
        <dbReference type="ARBA" id="ARBA00022842"/>
    </source>
</evidence>
<keyword evidence="3" id="KW-0808">Transferase</keyword>
<dbReference type="FunFam" id="1.10.600.10:FF:000001">
    <property type="entry name" value="Geranylgeranyl diphosphate synthase"/>
    <property type="match status" value="1"/>
</dbReference>
<evidence type="ECO:0000259" key="9">
    <source>
        <dbReference type="Pfam" id="PF01728"/>
    </source>
</evidence>
<dbReference type="SFLD" id="SFLDG01017">
    <property type="entry name" value="Polyprenyl_Transferase_Like"/>
    <property type="match status" value="1"/>
</dbReference>